<keyword evidence="1" id="KW-0812">Transmembrane</keyword>
<gene>
    <name evidence="2" type="ORF">A2722_02095</name>
</gene>
<dbReference type="STRING" id="1817828.A2722_02095"/>
<keyword evidence="1" id="KW-1133">Transmembrane helix</keyword>
<keyword evidence="1" id="KW-0472">Membrane</keyword>
<dbReference type="AlphaFoldDB" id="A0A1F5PI50"/>
<proteinExistence type="predicted"/>
<comment type="caution">
    <text evidence="2">The sequence shown here is derived from an EMBL/GenBank/DDBJ whole genome shotgun (WGS) entry which is preliminary data.</text>
</comment>
<dbReference type="Proteomes" id="UP000178377">
    <property type="component" value="Unassembled WGS sequence"/>
</dbReference>
<name>A0A1F5PI50_9BACT</name>
<feature type="transmembrane region" description="Helical" evidence="1">
    <location>
        <begin position="36"/>
        <end position="59"/>
    </location>
</feature>
<reference evidence="2 3" key="1">
    <citation type="journal article" date="2016" name="Nat. Commun.">
        <title>Thousands of microbial genomes shed light on interconnected biogeochemical processes in an aquifer system.</title>
        <authorList>
            <person name="Anantharaman K."/>
            <person name="Brown C.T."/>
            <person name="Hug L.A."/>
            <person name="Sharon I."/>
            <person name="Castelle C.J."/>
            <person name="Probst A.J."/>
            <person name="Thomas B.C."/>
            <person name="Singh A."/>
            <person name="Wilkins M.J."/>
            <person name="Karaoz U."/>
            <person name="Brodie E.L."/>
            <person name="Williams K.H."/>
            <person name="Hubbard S.S."/>
            <person name="Banfield J.F."/>
        </authorList>
    </citation>
    <scope>NUCLEOTIDE SEQUENCE [LARGE SCALE GENOMIC DNA]</scope>
</reference>
<protein>
    <submittedName>
        <fullName evidence="2">Uncharacterized protein</fullName>
    </submittedName>
</protein>
<dbReference type="EMBL" id="MFEO01000018">
    <property type="protein sequence ID" value="OGE89623.1"/>
    <property type="molecule type" value="Genomic_DNA"/>
</dbReference>
<evidence type="ECO:0000256" key="1">
    <source>
        <dbReference type="SAM" id="Phobius"/>
    </source>
</evidence>
<evidence type="ECO:0000313" key="2">
    <source>
        <dbReference type="EMBL" id="OGE89623.1"/>
    </source>
</evidence>
<evidence type="ECO:0000313" key="3">
    <source>
        <dbReference type="Proteomes" id="UP000178377"/>
    </source>
</evidence>
<organism evidence="2 3">
    <name type="scientific">Candidatus Doudnabacteria bacterium RIFCSPHIGHO2_01_FULL_50_11</name>
    <dbReference type="NCBI Taxonomy" id="1817828"/>
    <lineage>
        <taxon>Bacteria</taxon>
        <taxon>Candidatus Doudnaibacteriota</taxon>
    </lineage>
</organism>
<sequence>MNIFRDHVLTWWQVGIVKLCLLSIGIAVGAQWHEVFAPYVMVLVVVGIATGVYLAAAWMMKR</sequence>
<feature type="transmembrane region" description="Helical" evidence="1">
    <location>
        <begin position="12"/>
        <end position="30"/>
    </location>
</feature>
<accession>A0A1F5PI50</accession>